<dbReference type="InterPro" id="IPR001680">
    <property type="entry name" value="WD40_rpt"/>
</dbReference>
<dbReference type="AlphaFoldDB" id="A0A9N6WPV8"/>
<evidence type="ECO:0000256" key="2">
    <source>
        <dbReference type="ARBA" id="ARBA00022737"/>
    </source>
</evidence>
<feature type="region of interest" description="Disordered" evidence="6">
    <location>
        <begin position="645"/>
        <end position="667"/>
    </location>
</feature>
<dbReference type="GO" id="GO:0005634">
    <property type="term" value="C:nucleus"/>
    <property type="evidence" value="ECO:0007669"/>
    <property type="project" value="TreeGrafter"/>
</dbReference>
<dbReference type="InterPro" id="IPR020472">
    <property type="entry name" value="WD40_PAC1"/>
</dbReference>
<feature type="repeat" description="WD" evidence="5">
    <location>
        <begin position="289"/>
        <end position="325"/>
    </location>
</feature>
<dbReference type="Pfam" id="PF00400">
    <property type="entry name" value="WD40"/>
    <property type="match status" value="4"/>
</dbReference>
<dbReference type="PRINTS" id="PR00320">
    <property type="entry name" value="GPROTEINBRPT"/>
</dbReference>
<dbReference type="GO" id="GO:0035861">
    <property type="term" value="C:site of double-strand break"/>
    <property type="evidence" value="ECO:0007669"/>
    <property type="project" value="TreeGrafter"/>
</dbReference>
<comment type="similarity">
    <text evidence="3">Belongs to the WD repeat GAD-1 family.</text>
</comment>
<dbReference type="SMART" id="SM00320">
    <property type="entry name" value="WD40"/>
    <property type="match status" value="6"/>
</dbReference>
<keyword evidence="1 5" id="KW-0853">WD repeat</keyword>
<name>A0A9N6WPV8_9CRUS</name>
<keyword evidence="2" id="KW-0677">Repeat</keyword>
<dbReference type="PROSITE" id="PS50082">
    <property type="entry name" value="WD_REPEATS_2"/>
    <property type="match status" value="4"/>
</dbReference>
<feature type="region of interest" description="Disordered" evidence="6">
    <location>
        <begin position="553"/>
        <end position="577"/>
    </location>
</feature>
<evidence type="ECO:0000256" key="6">
    <source>
        <dbReference type="SAM" id="MobiDB-lite"/>
    </source>
</evidence>
<dbReference type="FunFam" id="2.130.10.10:FF:000294">
    <property type="entry name" value="WD repeat-containing protein 70"/>
    <property type="match status" value="1"/>
</dbReference>
<dbReference type="SUPFAM" id="SSF50978">
    <property type="entry name" value="WD40 repeat-like"/>
    <property type="match status" value="1"/>
</dbReference>
<evidence type="ECO:0000313" key="7">
    <source>
        <dbReference type="EMBL" id="CAG4642384.1"/>
    </source>
</evidence>
<feature type="repeat" description="WD" evidence="5">
    <location>
        <begin position="392"/>
        <end position="426"/>
    </location>
</feature>
<dbReference type="PROSITE" id="PS50294">
    <property type="entry name" value="WD_REPEATS_REGION"/>
    <property type="match status" value="2"/>
</dbReference>
<evidence type="ECO:0000256" key="4">
    <source>
        <dbReference type="ARBA" id="ARBA00040943"/>
    </source>
</evidence>
<sequence>MPPKKSIAFGNIGTFGSSLKNLKIDSTEKDSGNEKGGFGKFGKSASEGGGSFIPEPTEEVEELMGFKGFGNGKVSRNFNIESLVEQSKQFARTLIPAKPSVEESNPSQPDDESDDEFIGPPMPPAEPVVKEIETTTAPESSTFKMPQVKAKSRVEDDSEDSSDDDSEDEEEEEESIEKRIPASLEVNLAHGTKPVSALSVDPAGARLVTGSVDYDVKLWDFAGMNSSLQSFRTLRPCECHPIFDLQYSITGDTILIISGTAQAKIVDRDGYEKAECIKGDQYITDMARTKGHVAGLEGGSWHPRDKQEFLTCSQDGTLRIWNLENVLQHKGLMKCRSQSGLRAAPTCCAYSRDGNLIASGCSDGSIQMWDHRKFFVNTSVLIRKAHTAGTDMSSITFSYDGKNFATRGGDETLKLWDIRQTKEAVHTANNLFSRFSMTDCSFSPNDRLLMTGTSFQKGEEGGKLVFFDRQTFQQVYDIQVPKTHVVRTLWHPKLNQIVMGGGDGVVRMYFDAEQSNRGAKLCIAKPKKRVRQTEIMSTMRVITPHALPMFREDKPKSSRRAMEKARKDPLLSRQPDLPIFSKGSGGRVAASGSTLSSFIVRNLGIAEKSRIGDEENPRDAILKHASEAAANPYWVSPAYSKTQPKPIFQAPVEADDEEPDSKKPKVN</sequence>
<feature type="repeat" description="WD" evidence="5">
    <location>
        <begin position="188"/>
        <end position="220"/>
    </location>
</feature>
<accession>A0A9N6WPV8</accession>
<dbReference type="PANTHER" id="PTHR16017:SF0">
    <property type="entry name" value="WD REPEAT-CONTAINING PROTEIN 70"/>
    <property type="match status" value="1"/>
</dbReference>
<feature type="region of interest" description="Disordered" evidence="6">
    <location>
        <begin position="26"/>
        <end position="55"/>
    </location>
</feature>
<evidence type="ECO:0000256" key="1">
    <source>
        <dbReference type="ARBA" id="ARBA00022574"/>
    </source>
</evidence>
<dbReference type="EMBL" id="OC985729">
    <property type="protein sequence ID" value="CAG4642384.1"/>
    <property type="molecule type" value="Genomic_DNA"/>
</dbReference>
<dbReference type="InterPro" id="IPR051858">
    <property type="entry name" value="WD_repeat_GAD-1"/>
</dbReference>
<dbReference type="PANTHER" id="PTHR16017">
    <property type="entry name" value="GASTRULATION DEFECTIVE PROTEIN 1-RELATED"/>
    <property type="match status" value="1"/>
</dbReference>
<feature type="repeat" description="WD" evidence="5">
    <location>
        <begin position="349"/>
        <end position="370"/>
    </location>
</feature>
<proteinExistence type="inferred from homology"/>
<feature type="compositionally biased region" description="Basic and acidic residues" evidence="6">
    <location>
        <begin position="553"/>
        <end position="570"/>
    </location>
</feature>
<evidence type="ECO:0000256" key="5">
    <source>
        <dbReference type="PROSITE-ProRule" id="PRU00221"/>
    </source>
</evidence>
<dbReference type="InterPro" id="IPR015943">
    <property type="entry name" value="WD40/YVTN_repeat-like_dom_sf"/>
</dbReference>
<reference evidence="7" key="1">
    <citation type="submission" date="2021-04" db="EMBL/GenBank/DDBJ databases">
        <authorList>
            <person name="Cornetti L."/>
        </authorList>
    </citation>
    <scope>NUCLEOTIDE SEQUENCE</scope>
</reference>
<feature type="compositionally biased region" description="Polar residues" evidence="6">
    <location>
        <begin position="134"/>
        <end position="144"/>
    </location>
</feature>
<dbReference type="Gene3D" id="2.130.10.10">
    <property type="entry name" value="YVTN repeat-like/Quinoprotein amine dehydrogenase"/>
    <property type="match status" value="3"/>
</dbReference>
<dbReference type="InterPro" id="IPR036322">
    <property type="entry name" value="WD40_repeat_dom_sf"/>
</dbReference>
<gene>
    <name evidence="7" type="primary">EOG090X0364</name>
</gene>
<feature type="compositionally biased region" description="Acidic residues" evidence="6">
    <location>
        <begin position="156"/>
        <end position="175"/>
    </location>
</feature>
<organism evidence="7">
    <name type="scientific">Evadne anonyx</name>
    <dbReference type="NCBI Taxonomy" id="141404"/>
    <lineage>
        <taxon>Eukaryota</taxon>
        <taxon>Metazoa</taxon>
        <taxon>Ecdysozoa</taxon>
        <taxon>Arthropoda</taxon>
        <taxon>Crustacea</taxon>
        <taxon>Branchiopoda</taxon>
        <taxon>Diplostraca</taxon>
        <taxon>Cladocera</taxon>
        <taxon>Onychopoda</taxon>
        <taxon>Podonidae</taxon>
        <taxon>Evadne</taxon>
    </lineage>
</organism>
<protein>
    <recommendedName>
        <fullName evidence="4">WD repeat-containing protein 70</fullName>
    </recommendedName>
</protein>
<evidence type="ECO:0000256" key="3">
    <source>
        <dbReference type="ARBA" id="ARBA00038343"/>
    </source>
</evidence>
<feature type="region of interest" description="Disordered" evidence="6">
    <location>
        <begin position="94"/>
        <end position="180"/>
    </location>
</feature>